<dbReference type="PANTHER" id="PTHR11089:SF30">
    <property type="entry name" value="GUANINE NUCLEOTIDE-BINDING PROTEIN-LIKE 3 HOMOLOG"/>
    <property type="match status" value="1"/>
</dbReference>
<feature type="compositionally biased region" description="Acidic residues" evidence="5">
    <location>
        <begin position="526"/>
        <end position="553"/>
    </location>
</feature>
<evidence type="ECO:0000256" key="4">
    <source>
        <dbReference type="ARBA" id="ARBA00023242"/>
    </source>
</evidence>
<dbReference type="OMA" id="FKLDGLW"/>
<organism evidence="8 9">
    <name type="scientific">Grifola frondosa</name>
    <name type="common">Maitake</name>
    <name type="synonym">Polyporus frondosus</name>
    <dbReference type="NCBI Taxonomy" id="5627"/>
    <lineage>
        <taxon>Eukaryota</taxon>
        <taxon>Fungi</taxon>
        <taxon>Dikarya</taxon>
        <taxon>Basidiomycota</taxon>
        <taxon>Agaricomycotina</taxon>
        <taxon>Agaricomycetes</taxon>
        <taxon>Polyporales</taxon>
        <taxon>Grifolaceae</taxon>
        <taxon>Grifola</taxon>
    </lineage>
</organism>
<dbReference type="InterPro" id="IPR006073">
    <property type="entry name" value="GTP-bd"/>
</dbReference>
<protein>
    <submittedName>
        <fullName evidence="8">Guanine nucleotide-binding protein-like NSN1</fullName>
    </submittedName>
</protein>
<dbReference type="Proteomes" id="UP000092993">
    <property type="component" value="Unassembled WGS sequence"/>
</dbReference>
<dbReference type="GO" id="GO:0005525">
    <property type="term" value="F:GTP binding"/>
    <property type="evidence" value="ECO:0007669"/>
    <property type="project" value="UniProtKB-KW"/>
</dbReference>
<comment type="subcellular location">
    <subcellularLocation>
        <location evidence="1">Nucleus</location>
    </subcellularLocation>
</comment>
<dbReference type="Pfam" id="PF08701">
    <property type="entry name" value="GN3L_Grn1"/>
    <property type="match status" value="1"/>
</dbReference>
<dbReference type="InterPro" id="IPR027417">
    <property type="entry name" value="P-loop_NTPase"/>
</dbReference>
<dbReference type="InterPro" id="IPR014813">
    <property type="entry name" value="Gnl3_N_dom"/>
</dbReference>
<evidence type="ECO:0000259" key="6">
    <source>
        <dbReference type="Pfam" id="PF01926"/>
    </source>
</evidence>
<keyword evidence="9" id="KW-1185">Reference proteome</keyword>
<evidence type="ECO:0000256" key="3">
    <source>
        <dbReference type="ARBA" id="ARBA00023134"/>
    </source>
</evidence>
<feature type="compositionally biased region" description="Basic and acidic residues" evidence="5">
    <location>
        <begin position="509"/>
        <end position="525"/>
    </location>
</feature>
<dbReference type="EMBL" id="LUGG01000010">
    <property type="protein sequence ID" value="OBZ71764.1"/>
    <property type="molecule type" value="Genomic_DNA"/>
</dbReference>
<dbReference type="Pfam" id="PF01926">
    <property type="entry name" value="MMR_HSR1"/>
    <property type="match status" value="1"/>
</dbReference>
<feature type="compositionally biased region" description="Basic and acidic residues" evidence="5">
    <location>
        <begin position="66"/>
        <end position="85"/>
    </location>
</feature>
<feature type="domain" description="G" evidence="6">
    <location>
        <begin position="268"/>
        <end position="347"/>
    </location>
</feature>
<evidence type="ECO:0000313" key="9">
    <source>
        <dbReference type="Proteomes" id="UP000092993"/>
    </source>
</evidence>
<feature type="compositionally biased region" description="Basic residues" evidence="5">
    <location>
        <begin position="1"/>
        <end position="10"/>
    </location>
</feature>
<gene>
    <name evidence="8" type="primary">NSN1</name>
    <name evidence="8" type="ORF">A0H81_08179</name>
</gene>
<keyword evidence="3" id="KW-0342">GTP-binding</keyword>
<evidence type="ECO:0000256" key="5">
    <source>
        <dbReference type="SAM" id="MobiDB-lite"/>
    </source>
</evidence>
<feature type="region of interest" description="Disordered" evidence="5">
    <location>
        <begin position="1"/>
        <end position="101"/>
    </location>
</feature>
<dbReference type="GO" id="GO:0005730">
    <property type="term" value="C:nucleolus"/>
    <property type="evidence" value="ECO:0007669"/>
    <property type="project" value="TreeGrafter"/>
</dbReference>
<keyword evidence="2" id="KW-0547">Nucleotide-binding</keyword>
<evidence type="ECO:0000256" key="2">
    <source>
        <dbReference type="ARBA" id="ARBA00022741"/>
    </source>
</evidence>
<proteinExistence type="predicted"/>
<comment type="caution">
    <text evidence="8">The sequence shown here is derived from an EMBL/GenBank/DDBJ whole genome shotgun (WGS) entry which is preliminary data.</text>
</comment>
<feature type="compositionally biased region" description="Low complexity" evidence="5">
    <location>
        <begin position="637"/>
        <end position="652"/>
    </location>
</feature>
<feature type="compositionally biased region" description="Acidic residues" evidence="5">
    <location>
        <begin position="499"/>
        <end position="508"/>
    </location>
</feature>
<dbReference type="InterPro" id="IPR023179">
    <property type="entry name" value="GTP-bd_ortho_bundle_sf"/>
</dbReference>
<dbReference type="InterPro" id="IPR050755">
    <property type="entry name" value="TRAFAC_YlqF/YawG_RiboMat"/>
</dbReference>
<name>A0A1C7M9R6_GRIFR</name>
<dbReference type="STRING" id="5627.A0A1C7M9R6"/>
<dbReference type="OrthoDB" id="10266128at2759"/>
<reference evidence="8 9" key="1">
    <citation type="submission" date="2016-03" db="EMBL/GenBank/DDBJ databases">
        <title>Whole genome sequencing of Grifola frondosa 9006-11.</title>
        <authorList>
            <person name="Min B."/>
            <person name="Park H."/>
            <person name="Kim J.-G."/>
            <person name="Cho H."/>
            <person name="Oh Y.-L."/>
            <person name="Kong W.-S."/>
            <person name="Choi I.-G."/>
        </authorList>
    </citation>
    <scope>NUCLEOTIDE SEQUENCE [LARGE SCALE GENOMIC DNA]</scope>
    <source>
        <strain evidence="8 9">9006-11</strain>
    </source>
</reference>
<dbReference type="AlphaFoldDB" id="A0A1C7M9R6"/>
<evidence type="ECO:0000259" key="7">
    <source>
        <dbReference type="Pfam" id="PF08701"/>
    </source>
</evidence>
<dbReference type="PANTHER" id="PTHR11089">
    <property type="entry name" value="GTP-BINDING PROTEIN-RELATED"/>
    <property type="match status" value="1"/>
</dbReference>
<feature type="region of interest" description="Disordered" evidence="5">
    <location>
        <begin position="498"/>
        <end position="653"/>
    </location>
</feature>
<feature type="domain" description="Guanine nucleotide-binding protein-like 3 N-terminal" evidence="7">
    <location>
        <begin position="14"/>
        <end position="89"/>
    </location>
</feature>
<evidence type="ECO:0000313" key="8">
    <source>
        <dbReference type="EMBL" id="OBZ71764.1"/>
    </source>
</evidence>
<evidence type="ECO:0000256" key="1">
    <source>
        <dbReference type="ARBA" id="ARBA00004123"/>
    </source>
</evidence>
<dbReference type="SUPFAM" id="SSF52540">
    <property type="entry name" value="P-loop containing nucleoside triphosphate hydrolases"/>
    <property type="match status" value="1"/>
</dbReference>
<sequence length="665" mass="72772">MPRIRKKTTKRGTTNQREKIKHKAAETRKKRKKEVNKNTQWKTKHPKDPGIPNNFPYKDQILAEVAEQRRQAAEEKQRRKEEKKAAKQQGPTEDGSDVDETEAVFDGVSSLTVAHAEKASGKAKAQQAEAEDAEEQVPILVNLDLPDLKSVLELADVIVEVLDAHDPSPCRSSHLEEIAQAKKTLFVLNKVDACPREAVVSWAESLRSQQPTVLFRSASAFLSSAADATVNAKGKGKERADDAWGVDSVLSCLRLWAEEKKDDKPLVVAVVGLTNTGKSSFINSLLRKAALDTFRLTSTAQDGPTTTRHPQEVTLEIDGKPIRLIDTPGLSWLPAPDASAEELERQRARDILLRNRGRIERLKDPGPLLAEVVSHANREDLMLLYNLPAFSEGDPNAFLSSVARANGLIKKGGALDLAGASRIVLRDWSTGKFARYTVPSSPASTPSRNPALADVYAKDEEVLSKLSTRKELRKSSGLVKLRAGVVDTRKINLDASWFAEEDESDEDAEGAHSEADDASVDLEKESADEDIDEDEDEDEDNDEEDEEDEEEEVPSLPTGKRKRGDAKAPPARPAKKVAFAPEPKGTKQARSAAGARGSQIAAQKAKTKLSALPSEKPSAKSQKKPVFKKAPIPPATKRAANSSSKKSAASQSKDGELAYDFKQFF</sequence>
<keyword evidence="4" id="KW-0539">Nucleus</keyword>
<dbReference type="Gene3D" id="3.40.50.300">
    <property type="entry name" value="P-loop containing nucleotide triphosphate hydrolases"/>
    <property type="match status" value="1"/>
</dbReference>
<dbReference type="Gene3D" id="1.10.1580.10">
    <property type="match status" value="1"/>
</dbReference>
<accession>A0A1C7M9R6</accession>